<dbReference type="Proteomes" id="UP000051717">
    <property type="component" value="Unassembled WGS sequence"/>
</dbReference>
<sequence length="563" mass="60809">MIACARRAWLLFLAVAVLAGPPGLNSARAQLILDTLVPGGVEEIGIGGWPFVTRAEPSRELNYLLAVPRVQGGEVVLTGRVEDVARRSDPFLQIGHESGGFTVRVPVALGSFPGGIGLAVSRRDDVLEFALAGPGDAANVERYRARYQALSVSYGLRPTSLIDVAAGLWLDESSGYRPSYRVALALAGDRAVSVAISASGRRSAHSLRVEYGKERVGLPVRGYGANYGVKLMLAPSPNLAIELEEHAGRDMFRHAPAEQSRTYFVDGIATTRARRLSISRELGEDAEFSFHFGDSDSRVQGGVSEHGTRFCQGQVDLESLEWAAGVRFRPFRRSRCYADVSHTRYEGHVNGSLEAWPFTTGFIDLLGVRQRIESEGSLSLTSLHFGGERDIADFAVLRGGLRFLSVDGELSLDSWEPAFLGLGRRDEIEMTLELENTSIFVPCVGAAVDVGPLRLDGAVAQFIPVRGAGRADTDKTGDDDGASGGGDAGIDRSDSKVRGGTLLVRSAGRAGCRRASCAQASADSWGSVAHYSLVICTWKVREHGNREYTVLVRYMCATRRYRA</sequence>
<gene>
    <name evidence="3" type="ORF">AMJ82_09145</name>
</gene>
<feature type="compositionally biased region" description="Basic and acidic residues" evidence="1">
    <location>
        <begin position="469"/>
        <end position="478"/>
    </location>
</feature>
<keyword evidence="2" id="KW-0732">Signal</keyword>
<evidence type="ECO:0000313" key="4">
    <source>
        <dbReference type="Proteomes" id="UP000051717"/>
    </source>
</evidence>
<comment type="caution">
    <text evidence="3">The sequence shown here is derived from an EMBL/GenBank/DDBJ whole genome shotgun (WGS) entry which is preliminary data.</text>
</comment>
<evidence type="ECO:0000256" key="2">
    <source>
        <dbReference type="SAM" id="SignalP"/>
    </source>
</evidence>
<dbReference type="EMBL" id="LJUI01000092">
    <property type="protein sequence ID" value="KPK68078.1"/>
    <property type="molecule type" value="Genomic_DNA"/>
</dbReference>
<feature type="chain" id="PRO_5006646704" evidence="2">
    <location>
        <begin position="20"/>
        <end position="563"/>
    </location>
</feature>
<reference evidence="3 4" key="1">
    <citation type="journal article" date="2015" name="Microbiome">
        <title>Genomic resolution of linkages in carbon, nitrogen, and sulfur cycling among widespread estuary sediment bacteria.</title>
        <authorList>
            <person name="Baker B.J."/>
            <person name="Lazar C.S."/>
            <person name="Teske A.P."/>
            <person name="Dick G.J."/>
        </authorList>
    </citation>
    <scope>NUCLEOTIDE SEQUENCE [LARGE SCALE GENOMIC DNA]</scope>
    <source>
        <strain evidence="3">SM23_40</strain>
    </source>
</reference>
<feature type="region of interest" description="Disordered" evidence="1">
    <location>
        <begin position="469"/>
        <end position="494"/>
    </location>
</feature>
<accession>A0A0S8G5E3</accession>
<name>A0A0S8G5E3_UNCT6</name>
<evidence type="ECO:0000313" key="3">
    <source>
        <dbReference type="EMBL" id="KPK68078.1"/>
    </source>
</evidence>
<organism evidence="3 4">
    <name type="scientific">candidate division TA06 bacterium SM23_40</name>
    <dbReference type="NCBI Taxonomy" id="1703774"/>
    <lineage>
        <taxon>Bacteria</taxon>
        <taxon>Bacteria division TA06</taxon>
    </lineage>
</organism>
<feature type="signal peptide" evidence="2">
    <location>
        <begin position="1"/>
        <end position="19"/>
    </location>
</feature>
<proteinExistence type="predicted"/>
<dbReference type="AlphaFoldDB" id="A0A0S8G5E3"/>
<evidence type="ECO:0000256" key="1">
    <source>
        <dbReference type="SAM" id="MobiDB-lite"/>
    </source>
</evidence>
<protein>
    <submittedName>
        <fullName evidence="3">Uncharacterized protein</fullName>
    </submittedName>
</protein>